<sequence length="737" mass="79931">MNKRDYIREVEALRAPDHLRRRITSLPGRRTARSFRWGRLLSLAACLVLAVALAVVLPVLLRGLHHGGEITPPPVATGSSDTIPNEELCTLLGDQFPDPGGGGEMYYSAAGNGCTLGVLLYTSHLPGVGGDNLILCVFDNRTREPVDPATIIYGDSGCLYVWDDLTTLQRYLLCTNMTVHEDGRQDCTAALFVFDGSKLRAVTELPETALGAENLPQGAETMFQEGTTFWEDHKGVINGAGLDLYARNPDWDAASGDEDNQWVYLCYLPLGAEDQAPLIGITYPTQTEPTVGFEWYNPPVLPLIVDGDSAGLRTWRKLTVDFTDDLLYGQDYDSGTPTPRVTDRYVVENSSDRALTVTLCYPQANNLTAYSTSLPAITLDGYQQDNTPLIGGALFPDTSDSWVGTFTTWVDYRNAMDSGDALAGAKADPVGMLAGVPVAVYDIVPSQGYETVRDSLDDPWSATLAVDCTLSNPEAQVFVYGFNGYEPLSSDGLSRRYSFSCNDSSRALHRIIVVGGTLEMGPVTCYTDGSCAQTVPELTGQVSVKENLSLSDALLGCVEDFYYQPEGSVYYTEDTVQRVLCDLILLYVCGPALSTAVYGDPDQGVMADLYAENAAFIRVDDLISTASGMMRFLFWTYDVTIPAGGHVVLEATQHISPSCTQTRDEDGYLVSSAPYGFDFAPAFAGSPPLEAIELEVIHGDSLTVAESNFNLSFDGYGAISALDPSAERYFFSVANTK</sequence>
<protein>
    <submittedName>
        <fullName evidence="2">Uncharacterized protein</fullName>
    </submittedName>
</protein>
<reference evidence="2 3" key="1">
    <citation type="submission" date="2024-03" db="EMBL/GenBank/DDBJ databases">
        <title>Human intestinal bacterial collection.</title>
        <authorList>
            <person name="Pauvert C."/>
            <person name="Hitch T.C.A."/>
            <person name="Clavel T."/>
        </authorList>
    </citation>
    <scope>NUCLEOTIDE SEQUENCE [LARGE SCALE GENOMIC DNA]</scope>
    <source>
        <strain evidence="2 3">CLA-AP-H29</strain>
    </source>
</reference>
<organism evidence="2 3">
    <name type="scientific">Pseudoflavonifractor intestinihominis</name>
    <dbReference type="NCBI Taxonomy" id="3133171"/>
    <lineage>
        <taxon>Bacteria</taxon>
        <taxon>Bacillati</taxon>
        <taxon>Bacillota</taxon>
        <taxon>Clostridia</taxon>
        <taxon>Eubacteriales</taxon>
        <taxon>Oscillospiraceae</taxon>
        <taxon>Pseudoflavonifractor</taxon>
    </lineage>
</organism>
<evidence type="ECO:0000313" key="3">
    <source>
        <dbReference type="Proteomes" id="UP001464378"/>
    </source>
</evidence>
<keyword evidence="1" id="KW-0812">Transmembrane</keyword>
<feature type="transmembrane region" description="Helical" evidence="1">
    <location>
        <begin position="40"/>
        <end position="61"/>
    </location>
</feature>
<comment type="caution">
    <text evidence="2">The sequence shown here is derived from an EMBL/GenBank/DDBJ whole genome shotgun (WGS) entry which is preliminary data.</text>
</comment>
<keyword evidence="1" id="KW-1133">Transmembrane helix</keyword>
<dbReference type="RefSeq" id="WP_349231285.1">
    <property type="nucleotide sequence ID" value="NZ_JBBMFK010000006.1"/>
</dbReference>
<name>A0ABV1E7U9_9FIRM</name>
<gene>
    <name evidence="2" type="ORF">WMO64_05505</name>
</gene>
<dbReference type="EMBL" id="JBBMFK010000006">
    <property type="protein sequence ID" value="MEQ2442919.1"/>
    <property type="molecule type" value="Genomic_DNA"/>
</dbReference>
<proteinExistence type="predicted"/>
<keyword evidence="1" id="KW-0472">Membrane</keyword>
<keyword evidence="3" id="KW-1185">Reference proteome</keyword>
<accession>A0ABV1E7U9</accession>
<evidence type="ECO:0000256" key="1">
    <source>
        <dbReference type="SAM" id="Phobius"/>
    </source>
</evidence>
<dbReference type="Proteomes" id="UP001464378">
    <property type="component" value="Unassembled WGS sequence"/>
</dbReference>
<evidence type="ECO:0000313" key="2">
    <source>
        <dbReference type="EMBL" id="MEQ2442919.1"/>
    </source>
</evidence>